<feature type="transmembrane region" description="Helical" evidence="2">
    <location>
        <begin position="195"/>
        <end position="218"/>
    </location>
</feature>
<name>A0ABN9ZKL5_PIPNA</name>
<dbReference type="InterPro" id="IPR038900">
    <property type="entry name" value="TMC"/>
</dbReference>
<dbReference type="PANTHER" id="PTHR23302:SF4">
    <property type="entry name" value="TRANSMEMBRANE CHANNEL-LIKE PROTEIN 6"/>
    <property type="match status" value="1"/>
</dbReference>
<feature type="transmembrane region" description="Helical" evidence="2">
    <location>
        <begin position="238"/>
        <end position="263"/>
    </location>
</feature>
<protein>
    <recommendedName>
        <fullName evidence="5">TMC6</fullName>
    </recommendedName>
</protein>
<evidence type="ECO:0000313" key="3">
    <source>
        <dbReference type="EMBL" id="CAK6438568.1"/>
    </source>
</evidence>
<evidence type="ECO:0008006" key="5">
    <source>
        <dbReference type="Google" id="ProtNLM"/>
    </source>
</evidence>
<evidence type="ECO:0000313" key="4">
    <source>
        <dbReference type="Proteomes" id="UP001314169"/>
    </source>
</evidence>
<organism evidence="3 4">
    <name type="scientific">Pipistrellus nathusii</name>
    <name type="common">Nathusius' pipistrelle</name>
    <dbReference type="NCBI Taxonomy" id="59473"/>
    <lineage>
        <taxon>Eukaryota</taxon>
        <taxon>Metazoa</taxon>
        <taxon>Chordata</taxon>
        <taxon>Craniata</taxon>
        <taxon>Vertebrata</taxon>
        <taxon>Euteleostomi</taxon>
        <taxon>Mammalia</taxon>
        <taxon>Eutheria</taxon>
        <taxon>Laurasiatheria</taxon>
        <taxon>Chiroptera</taxon>
        <taxon>Yangochiroptera</taxon>
        <taxon>Vespertilionidae</taxon>
        <taxon>Pipistrellus</taxon>
    </lineage>
</organism>
<dbReference type="PANTHER" id="PTHR23302">
    <property type="entry name" value="TRANSMEMBRANE CHANNEL-RELATED"/>
    <property type="match status" value="1"/>
</dbReference>
<evidence type="ECO:0000256" key="1">
    <source>
        <dbReference type="SAM" id="MobiDB-lite"/>
    </source>
</evidence>
<keyword evidence="2" id="KW-0472">Membrane</keyword>
<evidence type="ECO:0000256" key="2">
    <source>
        <dbReference type="SAM" id="Phobius"/>
    </source>
</evidence>
<proteinExistence type="predicted"/>
<keyword evidence="2" id="KW-0812">Transmembrane</keyword>
<keyword evidence="2" id="KW-1133">Transmembrane helix</keyword>
<reference evidence="3" key="1">
    <citation type="submission" date="2023-12" db="EMBL/GenBank/DDBJ databases">
        <authorList>
            <person name="Brown T."/>
        </authorList>
    </citation>
    <scope>NUCLEOTIDE SEQUENCE</scope>
</reference>
<dbReference type="EMBL" id="OY882873">
    <property type="protein sequence ID" value="CAK6438568.1"/>
    <property type="molecule type" value="Genomic_DNA"/>
</dbReference>
<gene>
    <name evidence="3" type="ORF">MPIPNATIZW_LOCUS6874</name>
</gene>
<feature type="region of interest" description="Disordered" evidence="1">
    <location>
        <begin position="1"/>
        <end position="27"/>
    </location>
</feature>
<accession>A0ABN9ZKL5</accession>
<sequence>MAFVLHVPQAPEDQGSRGEESEESELHLSFHQLIQEQSRGPGEDGLELQARAPASHHQALQAPEAAAHSTATLRILASMPSRTIGCSRGAIISQFYNRSVRLRRRGSRPALRGLGRSARPSLRLYDLELDATALAEEEKRVLLVKELQGLPLAQRGHMLRGMPLSLAEKRCLREETRAPRRSRGRPGPLACCSRLRYACALALHDLGLALLAGLQALAPWHYALKRIGGQFGSSVLSYFLFLKTLLAFNVLLLLPLLAFLVGVQTAFPPAPRGPHPAFTGLELLTGGQWHPQPAVRRPAGWRPVRPRGSQPALQHAPGLPLHHGRCLLHHLPHPGLQHVPLFRGELPGGQHLGGPRHHRFLLLGPQGDSEMGLPPPA</sequence>
<feature type="compositionally biased region" description="Basic and acidic residues" evidence="1">
    <location>
        <begin position="14"/>
        <end position="27"/>
    </location>
</feature>
<keyword evidence="4" id="KW-1185">Reference proteome</keyword>
<dbReference type="Proteomes" id="UP001314169">
    <property type="component" value="Chromosome 16"/>
</dbReference>